<feature type="transmembrane region" description="Helical" evidence="1">
    <location>
        <begin position="40"/>
        <end position="61"/>
    </location>
</feature>
<keyword evidence="1" id="KW-0472">Membrane</keyword>
<keyword evidence="1" id="KW-0812">Transmembrane</keyword>
<keyword evidence="1" id="KW-1133">Transmembrane helix</keyword>
<accession>A0ABU6MI83</accession>
<organism evidence="2 3">
    <name type="scientific">Heyndrickxia acidicola</name>
    <dbReference type="NCBI Taxonomy" id="209389"/>
    <lineage>
        <taxon>Bacteria</taxon>
        <taxon>Bacillati</taxon>
        <taxon>Bacillota</taxon>
        <taxon>Bacilli</taxon>
        <taxon>Bacillales</taxon>
        <taxon>Bacillaceae</taxon>
        <taxon>Heyndrickxia</taxon>
    </lineage>
</organism>
<keyword evidence="3" id="KW-1185">Reference proteome</keyword>
<dbReference type="EMBL" id="JARMAB010000020">
    <property type="protein sequence ID" value="MED1204097.1"/>
    <property type="molecule type" value="Genomic_DNA"/>
</dbReference>
<comment type="caution">
    <text evidence="2">The sequence shown here is derived from an EMBL/GenBank/DDBJ whole genome shotgun (WGS) entry which is preliminary data.</text>
</comment>
<reference evidence="2 3" key="1">
    <citation type="submission" date="2023-03" db="EMBL/GenBank/DDBJ databases">
        <title>Bacillus Genome Sequencing.</title>
        <authorList>
            <person name="Dunlap C."/>
        </authorList>
    </citation>
    <scope>NUCLEOTIDE SEQUENCE [LARGE SCALE GENOMIC DNA]</scope>
    <source>
        <strain evidence="2 3">B-23453</strain>
    </source>
</reference>
<feature type="transmembrane region" description="Helical" evidence="1">
    <location>
        <begin position="12"/>
        <end position="34"/>
    </location>
</feature>
<evidence type="ECO:0000256" key="1">
    <source>
        <dbReference type="SAM" id="Phobius"/>
    </source>
</evidence>
<dbReference type="Proteomes" id="UP001341444">
    <property type="component" value="Unassembled WGS sequence"/>
</dbReference>
<evidence type="ECO:0000313" key="2">
    <source>
        <dbReference type="EMBL" id="MED1204097.1"/>
    </source>
</evidence>
<protein>
    <submittedName>
        <fullName evidence="2">Uncharacterized protein</fullName>
    </submittedName>
</protein>
<dbReference type="RefSeq" id="WP_066263843.1">
    <property type="nucleotide sequence ID" value="NZ_JARMAB010000020.1"/>
</dbReference>
<evidence type="ECO:0000313" key="3">
    <source>
        <dbReference type="Proteomes" id="UP001341444"/>
    </source>
</evidence>
<gene>
    <name evidence="2" type="ORF">P4T90_13640</name>
</gene>
<sequence length="79" mass="9083">MKDLLKQLASIPFMVGMFGGWIFAVCHILFDFFVSKSLDLSSFISNDIVAIITGIGFWFFFKVKNKEINAYYSKQVDNE</sequence>
<proteinExistence type="predicted"/>
<name>A0ABU6MI83_9BACI</name>